<keyword evidence="11" id="KW-1185">Reference proteome</keyword>
<keyword evidence="7" id="KW-0010">Activator</keyword>
<evidence type="ECO:0000256" key="7">
    <source>
        <dbReference type="ARBA" id="ARBA00023159"/>
    </source>
</evidence>
<sequence>MAGGRKSQGTSTASPPAQTLVVDNGAYSIKAGLVRGGSIDDDYVKVVPNCVARDRARAVYVGSDLDKCRDFGEMQFRRPVEKGFIVNWEVQREIWHHELLDLCDVKETRLVLAEPPNGLPALQANCDQMVFEEFGFASYFRGVGPVFNAYHDIQSFFQTPRDAPTVPAAPAEILLVIDSGYSHTTVTPVLRGRPLNSAVRRLDVGGKVLTNYLARLVSLRHLDMRNDTHIVNEIKEAACYVSLDFTADIEKCWKGTRGGRRPEYQFAGGIVKDYVLPDFHTHSHGFLRDHDPARHPKAGRMAADEDVLTLRNERFAVPELLFNPSDVGIRQPGIADLVMQSLHQLPVGLWPALLANILVVGGNSLFEGFVQRLEQEVRLRAPDSCIVRVARSPDPIISTWRGAANMANNVDMEAVAVTKQEYEELGAALVARRFATGIAAPP</sequence>
<accession>A0A2C5Z3Y0</accession>
<dbReference type="FunFam" id="3.90.640.10:FF:000040">
    <property type="entry name" value="Actin-like protein ARP6"/>
    <property type="match status" value="1"/>
</dbReference>
<evidence type="ECO:0000256" key="5">
    <source>
        <dbReference type="ARBA" id="ARBA00022853"/>
    </source>
</evidence>
<dbReference type="Gene3D" id="3.30.420.40">
    <property type="match status" value="2"/>
</dbReference>
<keyword evidence="8" id="KW-0804">Transcription</keyword>
<evidence type="ECO:0000256" key="8">
    <source>
        <dbReference type="ARBA" id="ARBA00023163"/>
    </source>
</evidence>
<dbReference type="PANTHER" id="PTHR11937">
    <property type="entry name" value="ACTIN"/>
    <property type="match status" value="1"/>
</dbReference>
<gene>
    <name evidence="10" type="ORF">CDD80_2993</name>
</gene>
<dbReference type="EMBL" id="NJES01000266">
    <property type="protein sequence ID" value="PHH74563.1"/>
    <property type="molecule type" value="Genomic_DNA"/>
</dbReference>
<evidence type="ECO:0000256" key="1">
    <source>
        <dbReference type="ARBA" id="ARBA00004123"/>
    </source>
</evidence>
<dbReference type="Pfam" id="PF00022">
    <property type="entry name" value="Actin"/>
    <property type="match status" value="1"/>
</dbReference>
<keyword evidence="6" id="KW-0805">Transcription regulation</keyword>
<evidence type="ECO:0000256" key="2">
    <source>
        <dbReference type="ARBA" id="ARBA00004496"/>
    </source>
</evidence>
<keyword evidence="9" id="KW-0539">Nucleus</keyword>
<organism evidence="10 11">
    <name type="scientific">Ophiocordyceps camponoti-rufipedis</name>
    <dbReference type="NCBI Taxonomy" id="2004952"/>
    <lineage>
        <taxon>Eukaryota</taxon>
        <taxon>Fungi</taxon>
        <taxon>Dikarya</taxon>
        <taxon>Ascomycota</taxon>
        <taxon>Pezizomycotina</taxon>
        <taxon>Sordariomycetes</taxon>
        <taxon>Hypocreomycetidae</taxon>
        <taxon>Hypocreales</taxon>
        <taxon>Ophiocordycipitaceae</taxon>
        <taxon>Ophiocordyceps</taxon>
    </lineage>
</organism>
<comment type="similarity">
    <text evidence="3">Belongs to the actin family. ARP6 subfamily.</text>
</comment>
<dbReference type="InterPro" id="IPR043129">
    <property type="entry name" value="ATPase_NBD"/>
</dbReference>
<keyword evidence="4" id="KW-0963">Cytoplasm</keyword>
<evidence type="ECO:0008006" key="12">
    <source>
        <dbReference type="Google" id="ProtNLM"/>
    </source>
</evidence>
<dbReference type="Proteomes" id="UP000226431">
    <property type="component" value="Unassembled WGS sequence"/>
</dbReference>
<reference evidence="10 11" key="1">
    <citation type="submission" date="2017-06" db="EMBL/GenBank/DDBJ databases">
        <title>Ant-infecting Ophiocordyceps genomes reveal a high diversity of potential behavioral manipulation genes and a possible major role for enterotoxins.</title>
        <authorList>
            <person name="De Bekker C."/>
            <person name="Evans H.C."/>
            <person name="Brachmann A."/>
            <person name="Hughes D.P."/>
        </authorList>
    </citation>
    <scope>NUCLEOTIDE SEQUENCE [LARGE SCALE GENOMIC DNA]</scope>
    <source>
        <strain evidence="10 11">Map16</strain>
    </source>
</reference>
<dbReference type="GO" id="GO:0006325">
    <property type="term" value="P:chromatin organization"/>
    <property type="evidence" value="ECO:0007669"/>
    <property type="project" value="UniProtKB-KW"/>
</dbReference>
<dbReference type="GO" id="GO:0005737">
    <property type="term" value="C:cytoplasm"/>
    <property type="evidence" value="ECO:0007669"/>
    <property type="project" value="UniProtKB-SubCell"/>
</dbReference>
<evidence type="ECO:0000256" key="3">
    <source>
        <dbReference type="ARBA" id="ARBA00005665"/>
    </source>
</evidence>
<comment type="caution">
    <text evidence="10">The sequence shown here is derived from an EMBL/GenBank/DDBJ whole genome shotgun (WGS) entry which is preliminary data.</text>
</comment>
<evidence type="ECO:0000313" key="11">
    <source>
        <dbReference type="Proteomes" id="UP000226431"/>
    </source>
</evidence>
<comment type="subcellular location">
    <subcellularLocation>
        <location evidence="2">Cytoplasm</location>
    </subcellularLocation>
    <subcellularLocation>
        <location evidence="1">Nucleus</location>
    </subcellularLocation>
</comment>
<evidence type="ECO:0000313" key="10">
    <source>
        <dbReference type="EMBL" id="PHH74563.1"/>
    </source>
</evidence>
<dbReference type="SUPFAM" id="SSF53067">
    <property type="entry name" value="Actin-like ATPase domain"/>
    <property type="match status" value="2"/>
</dbReference>
<keyword evidence="5" id="KW-0156">Chromatin regulator</keyword>
<dbReference type="SMART" id="SM00268">
    <property type="entry name" value="ACTIN"/>
    <property type="match status" value="1"/>
</dbReference>
<dbReference type="STRING" id="2004952.A0A2C5Z3Y0"/>
<proteinExistence type="inferred from homology"/>
<dbReference type="InterPro" id="IPR004000">
    <property type="entry name" value="Actin"/>
</dbReference>
<name>A0A2C5Z3Y0_9HYPO</name>
<evidence type="ECO:0000256" key="6">
    <source>
        <dbReference type="ARBA" id="ARBA00023015"/>
    </source>
</evidence>
<dbReference type="CDD" id="cd10210">
    <property type="entry name" value="ASKHA_NBD_Arp6"/>
    <property type="match status" value="1"/>
</dbReference>
<dbReference type="GO" id="GO:0005634">
    <property type="term" value="C:nucleus"/>
    <property type="evidence" value="ECO:0007669"/>
    <property type="project" value="UniProtKB-SubCell"/>
</dbReference>
<protein>
    <recommendedName>
        <fullName evidence="12">Actin-related protein 6</fullName>
    </recommendedName>
</protein>
<evidence type="ECO:0000256" key="9">
    <source>
        <dbReference type="ARBA" id="ARBA00023242"/>
    </source>
</evidence>
<dbReference type="Gene3D" id="3.90.640.10">
    <property type="entry name" value="Actin, Chain A, domain 4"/>
    <property type="match status" value="1"/>
</dbReference>
<dbReference type="OrthoDB" id="6220758at2759"/>
<evidence type="ECO:0000256" key="4">
    <source>
        <dbReference type="ARBA" id="ARBA00022490"/>
    </source>
</evidence>
<dbReference type="AlphaFoldDB" id="A0A2C5Z3Y0"/>